<evidence type="ECO:0000256" key="4">
    <source>
        <dbReference type="ARBA" id="ARBA00022842"/>
    </source>
</evidence>
<dbReference type="PANTHER" id="PTHR32308:SF0">
    <property type="entry name" value="HPCH_HPAI ALDOLASE_CITRATE LYASE DOMAIN-CONTAINING PROTEIN"/>
    <property type="match status" value="1"/>
</dbReference>
<keyword evidence="4 6" id="KW-0460">Magnesium</keyword>
<dbReference type="InterPro" id="IPR011206">
    <property type="entry name" value="Citrate_lyase_beta/mcl1/mcl2"/>
</dbReference>
<dbReference type="PANTHER" id="PTHR32308">
    <property type="entry name" value="LYASE BETA SUBUNIT, PUTATIVE (AFU_ORTHOLOGUE AFUA_4G13030)-RELATED"/>
    <property type="match status" value="1"/>
</dbReference>
<dbReference type="SUPFAM" id="SSF51621">
    <property type="entry name" value="Phosphoenolpyruvate/pyruvate domain"/>
    <property type="match status" value="1"/>
</dbReference>
<feature type="binding site" evidence="5">
    <location>
        <position position="64"/>
    </location>
    <ligand>
        <name>substrate</name>
    </ligand>
</feature>
<evidence type="ECO:0000259" key="7">
    <source>
        <dbReference type="Pfam" id="PF03328"/>
    </source>
</evidence>
<comment type="similarity">
    <text evidence="2">Belongs to the HpcH/HpaI aldolase family.</text>
</comment>
<dbReference type="InterPro" id="IPR040442">
    <property type="entry name" value="Pyrv_kinase-like_dom_sf"/>
</dbReference>
<dbReference type="GO" id="GO:0006107">
    <property type="term" value="P:oxaloacetate metabolic process"/>
    <property type="evidence" value="ECO:0007669"/>
    <property type="project" value="TreeGrafter"/>
</dbReference>
<dbReference type="GO" id="GO:0008816">
    <property type="term" value="F:citryl-CoA lyase activity"/>
    <property type="evidence" value="ECO:0007669"/>
    <property type="project" value="UniProtKB-EC"/>
</dbReference>
<reference evidence="8 9" key="1">
    <citation type="submission" date="2020-08" db="EMBL/GenBank/DDBJ databases">
        <title>Genomic Encyclopedia of Type Strains, Phase IV (KMG-IV): sequencing the most valuable type-strain genomes for metagenomic binning, comparative biology and taxonomic classification.</title>
        <authorList>
            <person name="Goeker M."/>
        </authorList>
    </citation>
    <scope>NUCLEOTIDE SEQUENCE [LARGE SCALE GENOMIC DNA]</scope>
    <source>
        <strain evidence="8 9">DSM 102255</strain>
    </source>
</reference>
<dbReference type="InterPro" id="IPR005000">
    <property type="entry name" value="Aldolase/citrate-lyase_domain"/>
</dbReference>
<keyword evidence="8" id="KW-0456">Lyase</keyword>
<accession>A0A841IWS2</accession>
<comment type="cofactor">
    <cofactor evidence="1">
        <name>Mg(2+)</name>
        <dbReference type="ChEBI" id="CHEBI:18420"/>
    </cofactor>
</comment>
<dbReference type="GO" id="GO:0000287">
    <property type="term" value="F:magnesium ion binding"/>
    <property type="evidence" value="ECO:0007669"/>
    <property type="project" value="TreeGrafter"/>
</dbReference>
<name>A0A841IWS2_9SPHN</name>
<feature type="domain" description="HpcH/HpaI aldolase/citrate lyase" evidence="7">
    <location>
        <begin position="5"/>
        <end position="224"/>
    </location>
</feature>
<gene>
    <name evidence="8" type="ORF">FHS92_001096</name>
</gene>
<evidence type="ECO:0000256" key="1">
    <source>
        <dbReference type="ARBA" id="ARBA00001946"/>
    </source>
</evidence>
<dbReference type="Proteomes" id="UP000552700">
    <property type="component" value="Unassembled WGS sequence"/>
</dbReference>
<dbReference type="Pfam" id="PF03328">
    <property type="entry name" value="HpcH_HpaI"/>
    <property type="match status" value="1"/>
</dbReference>
<protein>
    <submittedName>
        <fullName evidence="8">Citrate lyase subunit beta/citryl-CoA lyase</fullName>
        <ecNumber evidence="8">4.1.3.34</ecNumber>
    </submittedName>
</protein>
<dbReference type="EC" id="4.1.3.34" evidence="8"/>
<dbReference type="InterPro" id="IPR015813">
    <property type="entry name" value="Pyrv/PenolPyrv_kinase-like_dom"/>
</dbReference>
<comment type="caution">
    <text evidence="8">The sequence shown here is derived from an EMBL/GenBank/DDBJ whole genome shotgun (WGS) entry which is preliminary data.</text>
</comment>
<keyword evidence="9" id="KW-1185">Reference proteome</keyword>
<evidence type="ECO:0000256" key="3">
    <source>
        <dbReference type="ARBA" id="ARBA00022723"/>
    </source>
</evidence>
<dbReference type="AlphaFoldDB" id="A0A841IWS2"/>
<dbReference type="EMBL" id="JACIJP010000001">
    <property type="protein sequence ID" value="MBB6123389.1"/>
    <property type="molecule type" value="Genomic_DNA"/>
</dbReference>
<organism evidence="8 9">
    <name type="scientific">Sphingobium subterraneum</name>
    <dbReference type="NCBI Taxonomy" id="627688"/>
    <lineage>
        <taxon>Bacteria</taxon>
        <taxon>Pseudomonadati</taxon>
        <taxon>Pseudomonadota</taxon>
        <taxon>Alphaproteobacteria</taxon>
        <taxon>Sphingomonadales</taxon>
        <taxon>Sphingomonadaceae</taxon>
        <taxon>Sphingobium</taxon>
    </lineage>
</organism>
<dbReference type="RefSeq" id="WP_184078262.1">
    <property type="nucleotide sequence ID" value="NZ_JACIJP010000001.1"/>
</dbReference>
<evidence type="ECO:0000256" key="5">
    <source>
        <dbReference type="PIRSR" id="PIRSR015582-1"/>
    </source>
</evidence>
<evidence type="ECO:0000313" key="9">
    <source>
        <dbReference type="Proteomes" id="UP000552700"/>
    </source>
</evidence>
<feature type="binding site" evidence="5">
    <location>
        <position position="127"/>
    </location>
    <ligand>
        <name>substrate</name>
    </ligand>
</feature>
<sequence length="288" mass="30523">MARYRSWLFVPANRPDRVVKAFASGADAVIIDLEDACPVAEKVASRALVAEAIANHSGAHAFVRINAATTPLALADLAAVIVPGLSGIVLPKAETLGMLHAIDWAIGQFETERGLATGTVELMPLVESALGLVDLAAIARSGLSRIRRLTFGAGDLTLDLGARWTTDEAELFPLRSALVAVSRAAGLAPPIDTPWPAIHDQAGYDRCLERVRDLGFGGKMLIHPSHVEAANRTFMPSAEAVDYARRVIAAAAEAEASGSGAFQLDGRLIDQVNIVQARRVLDAHEASR</sequence>
<keyword evidence="3 6" id="KW-0479">Metal-binding</keyword>
<evidence type="ECO:0000256" key="2">
    <source>
        <dbReference type="ARBA" id="ARBA00005568"/>
    </source>
</evidence>
<evidence type="ECO:0000256" key="6">
    <source>
        <dbReference type="PIRSR" id="PIRSR015582-2"/>
    </source>
</evidence>
<dbReference type="Gene3D" id="3.20.20.60">
    <property type="entry name" value="Phosphoenolpyruvate-binding domains"/>
    <property type="match status" value="1"/>
</dbReference>
<dbReference type="PIRSF" id="PIRSF015582">
    <property type="entry name" value="Cit_lyase_B"/>
    <property type="match status" value="1"/>
</dbReference>
<proteinExistence type="inferred from homology"/>
<feature type="binding site" evidence="6">
    <location>
        <position position="127"/>
    </location>
    <ligand>
        <name>Mg(2+)</name>
        <dbReference type="ChEBI" id="CHEBI:18420"/>
    </ligand>
</feature>
<evidence type="ECO:0000313" key="8">
    <source>
        <dbReference type="EMBL" id="MBB6123389.1"/>
    </source>
</evidence>
<feature type="binding site" evidence="6">
    <location>
        <position position="155"/>
    </location>
    <ligand>
        <name>Mg(2+)</name>
        <dbReference type="ChEBI" id="CHEBI:18420"/>
    </ligand>
</feature>